<dbReference type="Proteomes" id="UP001314170">
    <property type="component" value="Unassembled WGS sequence"/>
</dbReference>
<protein>
    <submittedName>
        <fullName evidence="1">Uncharacterized protein</fullName>
    </submittedName>
</protein>
<organism evidence="1 2">
    <name type="scientific">Dovyalis caffra</name>
    <dbReference type="NCBI Taxonomy" id="77055"/>
    <lineage>
        <taxon>Eukaryota</taxon>
        <taxon>Viridiplantae</taxon>
        <taxon>Streptophyta</taxon>
        <taxon>Embryophyta</taxon>
        <taxon>Tracheophyta</taxon>
        <taxon>Spermatophyta</taxon>
        <taxon>Magnoliopsida</taxon>
        <taxon>eudicotyledons</taxon>
        <taxon>Gunneridae</taxon>
        <taxon>Pentapetalae</taxon>
        <taxon>rosids</taxon>
        <taxon>fabids</taxon>
        <taxon>Malpighiales</taxon>
        <taxon>Salicaceae</taxon>
        <taxon>Flacourtieae</taxon>
        <taxon>Dovyalis</taxon>
    </lineage>
</organism>
<comment type="caution">
    <text evidence="1">The sequence shown here is derived from an EMBL/GenBank/DDBJ whole genome shotgun (WGS) entry which is preliminary data.</text>
</comment>
<dbReference type="EMBL" id="CAWUPB010000860">
    <property type="protein sequence ID" value="CAK7327803.1"/>
    <property type="molecule type" value="Genomic_DNA"/>
</dbReference>
<name>A0AAV1R357_9ROSI</name>
<evidence type="ECO:0000313" key="1">
    <source>
        <dbReference type="EMBL" id="CAK7327803.1"/>
    </source>
</evidence>
<dbReference type="AlphaFoldDB" id="A0AAV1R357"/>
<proteinExistence type="predicted"/>
<evidence type="ECO:0000313" key="2">
    <source>
        <dbReference type="Proteomes" id="UP001314170"/>
    </source>
</evidence>
<sequence>MLLHFPSLLKDGDINKAINKGIIECDATTIKVSYKSDDLIIDFLGVDNSNSRRSSSSKLTFDDIGYKIFEYVNWVFSHLND</sequence>
<feature type="non-terminal residue" evidence="1">
    <location>
        <position position="81"/>
    </location>
</feature>
<keyword evidence="2" id="KW-1185">Reference proteome</keyword>
<gene>
    <name evidence="1" type="ORF">DCAF_LOCUS5519</name>
</gene>
<accession>A0AAV1R357</accession>
<reference evidence="1 2" key="1">
    <citation type="submission" date="2024-01" db="EMBL/GenBank/DDBJ databases">
        <authorList>
            <person name="Waweru B."/>
        </authorList>
    </citation>
    <scope>NUCLEOTIDE SEQUENCE [LARGE SCALE GENOMIC DNA]</scope>
</reference>